<evidence type="ECO:0000313" key="2">
    <source>
        <dbReference type="Proteomes" id="UP000191987"/>
    </source>
</evidence>
<reference evidence="1 2" key="1">
    <citation type="submission" date="2016-01" db="EMBL/GenBank/DDBJ databases">
        <authorList>
            <person name="Oliw E.H."/>
        </authorList>
    </citation>
    <scope>NUCLEOTIDE SEQUENCE [LARGE SCALE GENOMIC DNA]</scope>
    <source>
        <strain evidence="1 2">Zutra 3-1</strain>
    </source>
</reference>
<name>A0A1S7RTD2_9HYPH</name>
<accession>A0A1S7RTD2</accession>
<evidence type="ECO:0000313" key="1">
    <source>
        <dbReference type="EMBL" id="CUX57173.1"/>
    </source>
</evidence>
<protein>
    <submittedName>
        <fullName evidence="1">Uncharacterized protein</fullName>
    </submittedName>
</protein>
<dbReference type="EMBL" id="FBWG01000041">
    <property type="protein sequence ID" value="CUX57173.1"/>
    <property type="molecule type" value="Genomic_DNA"/>
</dbReference>
<dbReference type="AlphaFoldDB" id="A0A1S7RTD2"/>
<sequence length="75" mass="8239">MRRVVTKILLRVQFVQSLQSFDNAASNKIANNLIVAQVLVDTIGSKSGGLVLQIATGDACRRVRVFLDRHGIKFA</sequence>
<dbReference type="Proteomes" id="UP000191987">
    <property type="component" value="Unassembled WGS sequence"/>
</dbReference>
<organism evidence="1 2">
    <name type="scientific">Agrobacterium deltaense Zutra 3/1</name>
    <dbReference type="NCBI Taxonomy" id="1183427"/>
    <lineage>
        <taxon>Bacteria</taxon>
        <taxon>Pseudomonadati</taxon>
        <taxon>Pseudomonadota</taxon>
        <taxon>Alphaproteobacteria</taxon>
        <taxon>Hyphomicrobiales</taxon>
        <taxon>Rhizobiaceae</taxon>
        <taxon>Rhizobium/Agrobacterium group</taxon>
        <taxon>Agrobacterium</taxon>
    </lineage>
</organism>
<proteinExistence type="predicted"/>
<gene>
    <name evidence="1" type="ORF">AGR7C_Lc220131</name>
</gene>